<comment type="caution">
    <text evidence="2">The sequence shown here is derived from an EMBL/GenBank/DDBJ whole genome shotgun (WGS) entry which is preliminary data.</text>
</comment>
<evidence type="ECO:0000313" key="2">
    <source>
        <dbReference type="EMBL" id="MCS3918648.1"/>
    </source>
</evidence>
<keyword evidence="3" id="KW-1185">Reference proteome</keyword>
<organism evidence="2 3">
    <name type="scientific">Candidatus Fervidibacter sacchari</name>
    <dbReference type="NCBI Taxonomy" id="1448929"/>
    <lineage>
        <taxon>Bacteria</taxon>
        <taxon>Candidatus Fervidibacterota</taxon>
        <taxon>Candidatus Fervidibacter</taxon>
    </lineage>
</organism>
<protein>
    <submittedName>
        <fullName evidence="2">Molybdopterin/thiamine biosynthesis adenylyltransferase</fullName>
    </submittedName>
</protein>
<feature type="domain" description="THIF-type NAD/FAD binding fold" evidence="1">
    <location>
        <begin position="23"/>
        <end position="194"/>
    </location>
</feature>
<dbReference type="InterPro" id="IPR045886">
    <property type="entry name" value="ThiF/MoeB/HesA"/>
</dbReference>
<keyword evidence="2" id="KW-0548">Nucleotidyltransferase</keyword>
<dbReference type="Gene3D" id="3.40.50.720">
    <property type="entry name" value="NAD(P)-binding Rossmann-like Domain"/>
    <property type="match status" value="1"/>
</dbReference>
<reference evidence="2 3" key="1">
    <citation type="submission" date="2022-08" db="EMBL/GenBank/DDBJ databases">
        <title>Bacterial and archaeal communities from various locations to study Microbial Dark Matter (Phase II).</title>
        <authorList>
            <person name="Stepanauskas R."/>
        </authorList>
    </citation>
    <scope>NUCLEOTIDE SEQUENCE [LARGE SCALE GENOMIC DNA]</scope>
    <source>
        <strain evidence="2 3">PD1</strain>
    </source>
</reference>
<dbReference type="SUPFAM" id="SSF69572">
    <property type="entry name" value="Activating enzymes of the ubiquitin-like proteins"/>
    <property type="match status" value="1"/>
</dbReference>
<dbReference type="PANTHER" id="PTHR43267:SF3">
    <property type="entry name" value="THIF PROTEIN"/>
    <property type="match status" value="1"/>
</dbReference>
<dbReference type="GO" id="GO:0016779">
    <property type="term" value="F:nucleotidyltransferase activity"/>
    <property type="evidence" value="ECO:0007669"/>
    <property type="project" value="UniProtKB-KW"/>
</dbReference>
<evidence type="ECO:0000259" key="1">
    <source>
        <dbReference type="Pfam" id="PF00899"/>
    </source>
</evidence>
<gene>
    <name evidence="2" type="ORF">M2350_001048</name>
</gene>
<accession>A0ABT2EL34</accession>
<dbReference type="InterPro" id="IPR000594">
    <property type="entry name" value="ThiF_NAD_FAD-bd"/>
</dbReference>
<dbReference type="PANTHER" id="PTHR43267">
    <property type="entry name" value="TRNA THREONYLCARBAMOYLADENOSINE DEHYDRATASE"/>
    <property type="match status" value="1"/>
</dbReference>
<dbReference type="RefSeq" id="WP_259094641.1">
    <property type="nucleotide sequence ID" value="NZ_CP130454.1"/>
</dbReference>
<dbReference type="Proteomes" id="UP001204798">
    <property type="component" value="Unassembled WGS sequence"/>
</dbReference>
<dbReference type="Pfam" id="PF00899">
    <property type="entry name" value="ThiF"/>
    <property type="match status" value="1"/>
</dbReference>
<name>A0ABT2EL34_9BACT</name>
<keyword evidence="2" id="KW-0808">Transferase</keyword>
<proteinExistence type="predicted"/>
<evidence type="ECO:0000313" key="3">
    <source>
        <dbReference type="Proteomes" id="UP001204798"/>
    </source>
</evidence>
<dbReference type="CDD" id="cd01483">
    <property type="entry name" value="E1_enzyme_family"/>
    <property type="match status" value="1"/>
</dbReference>
<dbReference type="InterPro" id="IPR035985">
    <property type="entry name" value="Ubiquitin-activating_enz"/>
</dbReference>
<sequence length="217" mass="24134">MLASAASPFFHEQRAGRNLRECRLKVCIVGCGAIGANLAETLARMGLPQMRLIDFDRVEPRNLSTQPFWRSDVGQLKARALARLLFRATQCRAEAIAERLTGENAVKLLSGSDLVVDCLDNSASRLAVQKAVRQLSLPCLHVGFSSDGYGEVIWDELYTVPDDSHIVDPCDYPFTRPLMHLLVGVTAETVVRFLISGERFNWTVTLSDMKISPLPFR</sequence>
<dbReference type="EMBL" id="JANUCP010000002">
    <property type="protein sequence ID" value="MCS3918648.1"/>
    <property type="molecule type" value="Genomic_DNA"/>
</dbReference>